<keyword evidence="12" id="KW-1185">Reference proteome</keyword>
<dbReference type="PANTHER" id="PTHR42781">
    <property type="entry name" value="SPERMIDINE/PUTRESCINE IMPORT ATP-BINDING PROTEIN POTA"/>
    <property type="match status" value="1"/>
</dbReference>
<dbReference type="GO" id="GO:0035435">
    <property type="term" value="P:phosphate ion transmembrane transport"/>
    <property type="evidence" value="ECO:0007669"/>
    <property type="project" value="InterPro"/>
</dbReference>
<sequence>MFKIHGLYKKFGEKQVLNGVDLEIKKGEVFTIIGPSGQGKSTLLRIMNLLETPTSGSVIFDGKDLFEGGRVSVDMKRRMGMVFQNPTAFNMNVFDNVALGLKYRGLKKAEIKEKVEEALLEIGLSGYEKRLAKTLSGGEMQRVSLARAIVTEPDILFMDEPTASLDPVNTEKIEDLIHYYNKEKGITIVMSTHDLMQGQRLADRIGVMIEGVFYQKGTPDEVFSKPANESVARFIGINNIIYGKVIRREEGGKHAILKAGGVEILVMTGFSQGSRVSACIRPEEITVHHKRIEMVRGRNIISGIVSGISRQGRLIFADVDCGAGLNISALVTWEQFESLSLKKGDEVFLSFKPRSVHVMEKIDGSGEEAFN</sequence>
<dbReference type="KEGG" id="mefw:F1737_00810"/>
<dbReference type="GO" id="GO:0005886">
    <property type="term" value="C:plasma membrane"/>
    <property type="evidence" value="ECO:0007669"/>
    <property type="project" value="UniProtKB-SubCell"/>
</dbReference>
<dbReference type="GO" id="GO:0016887">
    <property type="term" value="F:ATP hydrolysis activity"/>
    <property type="evidence" value="ECO:0007669"/>
    <property type="project" value="InterPro"/>
</dbReference>
<comment type="similarity">
    <text evidence="5">Belongs to the ABC transporter superfamily. Sulfate/tungstate importer (TC 3.A.1.6) family.</text>
</comment>
<dbReference type="Pfam" id="PF00005">
    <property type="entry name" value="ABC_tran"/>
    <property type="match status" value="1"/>
</dbReference>
<reference evidence="11 12" key="1">
    <citation type="submission" date="2019-09" db="EMBL/GenBank/DDBJ databases">
        <title>The complete genome of Methanoplanus sp. FWC-SCC4.</title>
        <authorList>
            <person name="Chen S.-C."/>
            <person name="Zhou Y.-Z."/>
            <person name="Lai M.-C."/>
        </authorList>
    </citation>
    <scope>NUCLEOTIDE SEQUENCE [LARGE SCALE GENOMIC DNA]</scope>
    <source>
        <strain evidence="11 12">FWC-SCC4</strain>
    </source>
</reference>
<dbReference type="SUPFAM" id="SSF50331">
    <property type="entry name" value="MOP-like"/>
    <property type="match status" value="1"/>
</dbReference>
<evidence type="ECO:0000256" key="1">
    <source>
        <dbReference type="ARBA" id="ARBA00004202"/>
    </source>
</evidence>
<dbReference type="GeneID" id="85228665"/>
<comment type="subunit">
    <text evidence="6">The complex is composed of two ATP-binding proteins (WtpC), two transmembrane proteins (WtpB) and a solute-binding protein (WtpA).</text>
</comment>
<dbReference type="GO" id="GO:1901238">
    <property type="term" value="F:ABC-type tungstate transporter activity"/>
    <property type="evidence" value="ECO:0007669"/>
    <property type="project" value="UniProtKB-EC"/>
</dbReference>
<dbReference type="InterPro" id="IPR017871">
    <property type="entry name" value="ABC_transporter-like_CS"/>
</dbReference>
<dbReference type="InterPro" id="IPR005116">
    <property type="entry name" value="Transp-assoc_OB_typ1"/>
</dbReference>
<comment type="subcellular location">
    <subcellularLocation>
        <location evidence="1">Cell membrane</location>
        <topology evidence="1">Peripheral membrane protein</topology>
    </subcellularLocation>
</comment>
<dbReference type="InterPro" id="IPR050093">
    <property type="entry name" value="ABC_SmlMolc_Importer"/>
</dbReference>
<comment type="catalytic activity">
    <reaction evidence="9">
        <text>tungstate(in) + ATP + H2O = tungstate(out) + ADP + phosphate + H(+)</text>
        <dbReference type="Rhea" id="RHEA:35027"/>
        <dbReference type="ChEBI" id="CHEBI:15377"/>
        <dbReference type="ChEBI" id="CHEBI:15378"/>
        <dbReference type="ChEBI" id="CHEBI:30616"/>
        <dbReference type="ChEBI" id="CHEBI:43474"/>
        <dbReference type="ChEBI" id="CHEBI:46502"/>
        <dbReference type="ChEBI" id="CHEBI:456216"/>
        <dbReference type="EC" id="7.3.2.6"/>
    </reaction>
</comment>
<evidence type="ECO:0000256" key="7">
    <source>
        <dbReference type="ARBA" id="ARBA00039025"/>
    </source>
</evidence>
<dbReference type="Gene3D" id="3.40.50.300">
    <property type="entry name" value="P-loop containing nucleotide triphosphate hydrolases"/>
    <property type="match status" value="1"/>
</dbReference>
<dbReference type="InterPro" id="IPR008995">
    <property type="entry name" value="Mo/tungstate-bd_C_term_dom"/>
</dbReference>
<dbReference type="InterPro" id="IPR003439">
    <property type="entry name" value="ABC_transporter-like_ATP-bd"/>
</dbReference>
<evidence type="ECO:0000256" key="5">
    <source>
        <dbReference type="ARBA" id="ARBA00038307"/>
    </source>
</evidence>
<dbReference type="GO" id="GO:0005315">
    <property type="term" value="F:phosphate transmembrane transporter activity"/>
    <property type="evidence" value="ECO:0007669"/>
    <property type="project" value="InterPro"/>
</dbReference>
<dbReference type="Proteomes" id="UP001301797">
    <property type="component" value="Chromosome"/>
</dbReference>
<feature type="domain" description="ABC transporter" evidence="10">
    <location>
        <begin position="2"/>
        <end position="235"/>
    </location>
</feature>
<dbReference type="PROSITE" id="PS50893">
    <property type="entry name" value="ABC_TRANSPORTER_2"/>
    <property type="match status" value="1"/>
</dbReference>
<evidence type="ECO:0000256" key="3">
    <source>
        <dbReference type="ARBA" id="ARBA00022741"/>
    </source>
</evidence>
<dbReference type="PANTHER" id="PTHR42781:SF9">
    <property type="entry name" value="AMINO ACID ABC TRANSPORTER, ATP-BINDING PROTEIN-RELATED"/>
    <property type="match status" value="1"/>
</dbReference>
<dbReference type="InterPro" id="IPR027417">
    <property type="entry name" value="P-loop_NTPase"/>
</dbReference>
<dbReference type="EMBL" id="CP043875">
    <property type="protein sequence ID" value="WOF15322.1"/>
    <property type="molecule type" value="Genomic_DNA"/>
</dbReference>
<evidence type="ECO:0000256" key="8">
    <source>
        <dbReference type="ARBA" id="ARBA00041133"/>
    </source>
</evidence>
<dbReference type="InterPro" id="IPR003593">
    <property type="entry name" value="AAA+_ATPase"/>
</dbReference>
<gene>
    <name evidence="11" type="ORF">F1737_00810</name>
</gene>
<evidence type="ECO:0000313" key="11">
    <source>
        <dbReference type="EMBL" id="WOF15322.1"/>
    </source>
</evidence>
<organism evidence="11 12">
    <name type="scientific">Methanochimaera problematica</name>
    <dbReference type="NCBI Taxonomy" id="2609417"/>
    <lineage>
        <taxon>Archaea</taxon>
        <taxon>Methanobacteriati</taxon>
        <taxon>Methanobacteriota</taxon>
        <taxon>Stenosarchaea group</taxon>
        <taxon>Methanomicrobia</taxon>
        <taxon>Methanomicrobiales</taxon>
        <taxon>Methanomicrobiaceae</taxon>
        <taxon>Methanochimaera</taxon>
    </lineage>
</organism>
<evidence type="ECO:0000313" key="12">
    <source>
        <dbReference type="Proteomes" id="UP001301797"/>
    </source>
</evidence>
<dbReference type="EC" id="7.3.2.6" evidence="7"/>
<dbReference type="InterPro" id="IPR005670">
    <property type="entry name" value="PstB-like"/>
</dbReference>
<protein>
    <recommendedName>
        <fullName evidence="8">Molybdate/tungstate import ATP-binding protein WtpC</fullName>
        <ecNumber evidence="7">7.3.2.6</ecNumber>
    </recommendedName>
</protein>
<evidence type="ECO:0000256" key="6">
    <source>
        <dbReference type="ARBA" id="ARBA00038781"/>
    </source>
</evidence>
<dbReference type="RefSeq" id="WP_317136890.1">
    <property type="nucleotide sequence ID" value="NZ_CP043875.1"/>
</dbReference>
<dbReference type="AlphaFoldDB" id="A0AA97FA11"/>
<evidence type="ECO:0000256" key="4">
    <source>
        <dbReference type="ARBA" id="ARBA00022840"/>
    </source>
</evidence>
<evidence type="ECO:0000256" key="2">
    <source>
        <dbReference type="ARBA" id="ARBA00022448"/>
    </source>
</evidence>
<dbReference type="Pfam" id="PF03459">
    <property type="entry name" value="TOBE"/>
    <property type="match status" value="1"/>
</dbReference>
<keyword evidence="3" id="KW-0547">Nucleotide-binding</keyword>
<dbReference type="SUPFAM" id="SSF52540">
    <property type="entry name" value="P-loop containing nucleoside triphosphate hydrolases"/>
    <property type="match status" value="1"/>
</dbReference>
<keyword evidence="4 11" id="KW-0067">ATP-binding</keyword>
<evidence type="ECO:0000256" key="9">
    <source>
        <dbReference type="ARBA" id="ARBA00047936"/>
    </source>
</evidence>
<evidence type="ECO:0000259" key="10">
    <source>
        <dbReference type="PROSITE" id="PS50893"/>
    </source>
</evidence>
<name>A0AA97FA11_9EURY</name>
<dbReference type="SMART" id="SM00382">
    <property type="entry name" value="AAA"/>
    <property type="match status" value="1"/>
</dbReference>
<dbReference type="Gene3D" id="2.40.50.100">
    <property type="match status" value="1"/>
</dbReference>
<accession>A0AA97FA11</accession>
<keyword evidence="2" id="KW-0813">Transport</keyword>
<dbReference type="GO" id="GO:0005524">
    <property type="term" value="F:ATP binding"/>
    <property type="evidence" value="ECO:0007669"/>
    <property type="project" value="UniProtKB-KW"/>
</dbReference>
<dbReference type="PROSITE" id="PS00211">
    <property type="entry name" value="ABC_TRANSPORTER_1"/>
    <property type="match status" value="1"/>
</dbReference>
<dbReference type="CDD" id="cd03260">
    <property type="entry name" value="ABC_PstB_phosphate_transporter"/>
    <property type="match status" value="1"/>
</dbReference>
<proteinExistence type="inferred from homology"/>